<sequence>MKSLTKDNFTLYENGVKQQIINFETCCRTFQRRDDARYERFNEKFPAKTYKCPPCVFLDALSPDDRVAVIEFYDKVNVLNDFTTNRKNVVQSISVANGRGGTNFLQSLEACDAKNSPKKANGAKRSSF</sequence>
<proteinExistence type="predicted"/>
<comment type="caution">
    <text evidence="1">The sequence shown here is derived from an EMBL/GenBank/DDBJ whole genome shotgun (WGS) entry which is preliminary data.</text>
</comment>
<reference evidence="1" key="2">
    <citation type="submission" date="2023-04" db="EMBL/GenBank/DDBJ databases">
        <authorList>
            <person name="Bu L."/>
            <person name="Lu L."/>
            <person name="Laidemitt M.R."/>
            <person name="Zhang S.M."/>
            <person name="Mutuku M."/>
            <person name="Mkoji G."/>
            <person name="Steinauer M."/>
            <person name="Loker E.S."/>
        </authorList>
    </citation>
    <scope>NUCLEOTIDE SEQUENCE</scope>
    <source>
        <strain evidence="1">KasaAsao</strain>
        <tissue evidence="1">Whole Snail</tissue>
    </source>
</reference>
<dbReference type="Proteomes" id="UP001233172">
    <property type="component" value="Unassembled WGS sequence"/>
</dbReference>
<accession>A0AAD8APF7</accession>
<evidence type="ECO:0000313" key="2">
    <source>
        <dbReference type="Proteomes" id="UP001233172"/>
    </source>
</evidence>
<evidence type="ECO:0000313" key="1">
    <source>
        <dbReference type="EMBL" id="KAK0039398.1"/>
    </source>
</evidence>
<dbReference type="AlphaFoldDB" id="A0AAD8APF7"/>
<dbReference type="SUPFAM" id="SSF53300">
    <property type="entry name" value="vWA-like"/>
    <property type="match status" value="1"/>
</dbReference>
<name>A0AAD8APF7_BIOPF</name>
<reference evidence="1" key="1">
    <citation type="journal article" date="2023" name="PLoS Negl. Trop. Dis.">
        <title>A genome sequence for Biomphalaria pfeifferi, the major vector snail for the human-infecting parasite Schistosoma mansoni.</title>
        <authorList>
            <person name="Bu L."/>
            <person name="Lu L."/>
            <person name="Laidemitt M.R."/>
            <person name="Zhang S.M."/>
            <person name="Mutuku M."/>
            <person name="Mkoji G."/>
            <person name="Steinauer M."/>
            <person name="Loker E.S."/>
        </authorList>
    </citation>
    <scope>NUCLEOTIDE SEQUENCE</scope>
    <source>
        <strain evidence="1">KasaAsao</strain>
    </source>
</reference>
<keyword evidence="2" id="KW-1185">Reference proteome</keyword>
<dbReference type="InterPro" id="IPR036465">
    <property type="entry name" value="vWFA_dom_sf"/>
</dbReference>
<dbReference type="EMBL" id="JASAOG010000449">
    <property type="protein sequence ID" value="KAK0039398.1"/>
    <property type="molecule type" value="Genomic_DNA"/>
</dbReference>
<gene>
    <name evidence="1" type="ORF">Bpfe_031151</name>
</gene>
<protein>
    <submittedName>
        <fullName evidence="1">VWA domain-containing protein</fullName>
    </submittedName>
</protein>
<organism evidence="1 2">
    <name type="scientific">Biomphalaria pfeifferi</name>
    <name type="common">Bloodfluke planorb</name>
    <name type="synonym">Freshwater snail</name>
    <dbReference type="NCBI Taxonomy" id="112525"/>
    <lineage>
        <taxon>Eukaryota</taxon>
        <taxon>Metazoa</taxon>
        <taxon>Spiralia</taxon>
        <taxon>Lophotrochozoa</taxon>
        <taxon>Mollusca</taxon>
        <taxon>Gastropoda</taxon>
        <taxon>Heterobranchia</taxon>
        <taxon>Euthyneura</taxon>
        <taxon>Panpulmonata</taxon>
        <taxon>Hygrophila</taxon>
        <taxon>Lymnaeoidea</taxon>
        <taxon>Planorbidae</taxon>
        <taxon>Biomphalaria</taxon>
    </lineage>
</organism>
<dbReference type="Gene3D" id="3.40.50.410">
    <property type="entry name" value="von Willebrand factor, type A domain"/>
    <property type="match status" value="1"/>
</dbReference>